<feature type="transmembrane region" description="Helical" evidence="17">
    <location>
        <begin position="7"/>
        <end position="27"/>
    </location>
</feature>
<reference evidence="21" key="1">
    <citation type="submission" date="2016-04" db="EMBL/GenBank/DDBJ databases">
        <title>Mitochondria of Scolytid beetles.</title>
        <authorList>
            <person name="Miller K."/>
            <person name="Linard B."/>
            <person name="Vogler A.P."/>
        </authorList>
    </citation>
    <scope>NUCLEOTIDE SEQUENCE</scope>
</reference>
<evidence type="ECO:0000256" key="11">
    <source>
        <dbReference type="ARBA" id="ARBA00022989"/>
    </source>
</evidence>
<evidence type="ECO:0000256" key="1">
    <source>
        <dbReference type="ARBA" id="ARBA00003257"/>
    </source>
</evidence>
<evidence type="ECO:0000256" key="12">
    <source>
        <dbReference type="ARBA" id="ARBA00023027"/>
    </source>
</evidence>
<comment type="catalytic activity">
    <reaction evidence="16 17">
        <text>a ubiquinone + NADH + 5 H(+)(in) = a ubiquinol + NAD(+) + 4 H(+)(out)</text>
        <dbReference type="Rhea" id="RHEA:29091"/>
        <dbReference type="Rhea" id="RHEA-COMP:9565"/>
        <dbReference type="Rhea" id="RHEA-COMP:9566"/>
        <dbReference type="ChEBI" id="CHEBI:15378"/>
        <dbReference type="ChEBI" id="CHEBI:16389"/>
        <dbReference type="ChEBI" id="CHEBI:17976"/>
        <dbReference type="ChEBI" id="CHEBI:57540"/>
        <dbReference type="ChEBI" id="CHEBI:57945"/>
        <dbReference type="EC" id="7.1.1.2"/>
    </reaction>
</comment>
<feature type="transmembrane region" description="Helical" evidence="17">
    <location>
        <begin position="242"/>
        <end position="260"/>
    </location>
</feature>
<dbReference type="InterPro" id="IPR003945">
    <property type="entry name" value="NU5C-like"/>
</dbReference>
<dbReference type="GO" id="GO:0008137">
    <property type="term" value="F:NADH dehydrogenase (ubiquinone) activity"/>
    <property type="evidence" value="ECO:0007669"/>
    <property type="project" value="UniProtKB-EC"/>
</dbReference>
<dbReference type="GO" id="GO:0015990">
    <property type="term" value="P:electron transport coupled proton transport"/>
    <property type="evidence" value="ECO:0007669"/>
    <property type="project" value="TreeGrafter"/>
</dbReference>
<feature type="transmembrane region" description="Helical" evidence="17">
    <location>
        <begin position="124"/>
        <end position="141"/>
    </location>
</feature>
<organism evidence="21">
    <name type="scientific">Scolytinae sp. BMNH 1040327</name>
    <dbReference type="NCBI Taxonomy" id="1903790"/>
    <lineage>
        <taxon>Eukaryota</taxon>
        <taxon>Metazoa</taxon>
        <taxon>Ecdysozoa</taxon>
        <taxon>Arthropoda</taxon>
        <taxon>Hexapoda</taxon>
        <taxon>Insecta</taxon>
        <taxon>Pterygota</taxon>
        <taxon>Neoptera</taxon>
        <taxon>Endopterygota</taxon>
        <taxon>Coleoptera</taxon>
        <taxon>Polyphaga</taxon>
        <taxon>Cucujiformia</taxon>
        <taxon>Curculionidae</taxon>
        <taxon>Scolytinae</taxon>
    </lineage>
</organism>
<feature type="transmembrane region" description="Helical" evidence="17">
    <location>
        <begin position="523"/>
        <end position="542"/>
    </location>
</feature>
<keyword evidence="13 17" id="KW-0830">Ubiquinone</keyword>
<feature type="domain" description="NADH:quinone oxidoreductase/Mrp antiporter transmembrane" evidence="18">
    <location>
        <begin position="80"/>
        <end position="351"/>
    </location>
</feature>
<keyword evidence="5 17" id="KW-0813">Transport</keyword>
<evidence type="ECO:0000256" key="14">
    <source>
        <dbReference type="ARBA" id="ARBA00023128"/>
    </source>
</evidence>
<evidence type="ECO:0000256" key="2">
    <source>
        <dbReference type="ARBA" id="ARBA00004448"/>
    </source>
</evidence>
<keyword evidence="11 17" id="KW-1133">Transmembrane helix</keyword>
<evidence type="ECO:0000256" key="17">
    <source>
        <dbReference type="RuleBase" id="RU003404"/>
    </source>
</evidence>
<comment type="similarity">
    <text evidence="17">Belongs to the complex I subunit 5 family.</text>
</comment>
<evidence type="ECO:0000256" key="13">
    <source>
        <dbReference type="ARBA" id="ARBA00023075"/>
    </source>
</evidence>
<feature type="transmembrane region" description="Helical" evidence="17">
    <location>
        <begin position="266"/>
        <end position="288"/>
    </location>
</feature>
<keyword evidence="15 17" id="KW-0472">Membrane</keyword>
<feature type="transmembrane region" description="Helical" evidence="17">
    <location>
        <begin position="309"/>
        <end position="331"/>
    </location>
</feature>
<feature type="transmembrane region" description="Helical" evidence="17">
    <location>
        <begin position="395"/>
        <end position="414"/>
    </location>
</feature>
<evidence type="ECO:0000259" key="19">
    <source>
        <dbReference type="Pfam" id="PF00662"/>
    </source>
</evidence>
<dbReference type="InterPro" id="IPR010934">
    <property type="entry name" value="NADH_DH_su5_C"/>
</dbReference>
<dbReference type="EC" id="7.1.1.2" evidence="3 17"/>
<comment type="subcellular location">
    <subcellularLocation>
        <location evidence="2">Mitochondrion inner membrane</location>
        <topology evidence="2">Multi-pass membrane protein</topology>
    </subcellularLocation>
</comment>
<feature type="transmembrane region" description="Helical" evidence="17">
    <location>
        <begin position="86"/>
        <end position="103"/>
    </location>
</feature>
<dbReference type="PANTHER" id="PTHR42829">
    <property type="entry name" value="NADH-UBIQUINONE OXIDOREDUCTASE CHAIN 5"/>
    <property type="match status" value="1"/>
</dbReference>
<comment type="function">
    <text evidence="1">Core subunit of the mitochondrial membrane respiratory chain NADH dehydrogenase (Complex I) that is believed to belong to the minimal assembly required for catalysis. Complex I functions in the transfer of electrons from NADH to the respiratory chain. The immediate electron acceptor for the enzyme is believed to be ubiquinone.</text>
</comment>
<dbReference type="GO" id="GO:0003954">
    <property type="term" value="F:NADH dehydrogenase activity"/>
    <property type="evidence" value="ECO:0007669"/>
    <property type="project" value="TreeGrafter"/>
</dbReference>
<keyword evidence="8" id="KW-0999">Mitochondrion inner membrane</keyword>
<evidence type="ECO:0000259" key="18">
    <source>
        <dbReference type="Pfam" id="PF00361"/>
    </source>
</evidence>
<evidence type="ECO:0000256" key="3">
    <source>
        <dbReference type="ARBA" id="ARBA00012944"/>
    </source>
</evidence>
<feature type="domain" description="NADH-Ubiquinone oxidoreductase (complex I) chain 5 N-terminal" evidence="19">
    <location>
        <begin position="16"/>
        <end position="62"/>
    </location>
</feature>
<feature type="transmembrane region" description="Helical" evidence="17">
    <location>
        <begin position="497"/>
        <end position="516"/>
    </location>
</feature>
<dbReference type="InterPro" id="IPR001750">
    <property type="entry name" value="ND/Mrp_TM"/>
</dbReference>
<evidence type="ECO:0000256" key="6">
    <source>
        <dbReference type="ARBA" id="ARBA00022660"/>
    </source>
</evidence>
<feature type="transmembrane region" description="Helical" evidence="17">
    <location>
        <begin position="420"/>
        <end position="444"/>
    </location>
</feature>
<keyword evidence="10" id="KW-0249">Electron transport</keyword>
<evidence type="ECO:0000256" key="16">
    <source>
        <dbReference type="ARBA" id="ARBA00049551"/>
    </source>
</evidence>
<evidence type="ECO:0000256" key="4">
    <source>
        <dbReference type="ARBA" id="ARBA00021096"/>
    </source>
</evidence>
<name>A0A343A648_9CUCU</name>
<dbReference type="PRINTS" id="PR01434">
    <property type="entry name" value="NADHDHGNASE5"/>
</dbReference>
<gene>
    <name evidence="21" type="primary">nad5</name>
</gene>
<proteinExistence type="inferred from homology"/>
<evidence type="ECO:0000256" key="10">
    <source>
        <dbReference type="ARBA" id="ARBA00022982"/>
    </source>
</evidence>
<dbReference type="AlphaFoldDB" id="A0A343A648"/>
<evidence type="ECO:0000256" key="9">
    <source>
        <dbReference type="ARBA" id="ARBA00022967"/>
    </source>
</evidence>
<accession>A0A343A648</accession>
<dbReference type="EMBL" id="KX035189">
    <property type="protein sequence ID" value="AOY40027.1"/>
    <property type="molecule type" value="Genomic_DNA"/>
</dbReference>
<feature type="transmembrane region" description="Helical" evidence="17">
    <location>
        <begin position="216"/>
        <end position="237"/>
    </location>
</feature>
<dbReference type="Pfam" id="PF00361">
    <property type="entry name" value="Proton_antipo_M"/>
    <property type="match status" value="1"/>
</dbReference>
<keyword evidence="7 17" id="KW-0812">Transmembrane</keyword>
<keyword evidence="12 17" id="KW-0520">NAD</keyword>
<dbReference type="GO" id="GO:0042773">
    <property type="term" value="P:ATP synthesis coupled electron transport"/>
    <property type="evidence" value="ECO:0007669"/>
    <property type="project" value="InterPro"/>
</dbReference>
<keyword evidence="6" id="KW-0679">Respiratory chain</keyword>
<keyword evidence="9" id="KW-1278">Translocase</keyword>
<dbReference type="PANTHER" id="PTHR42829:SF2">
    <property type="entry name" value="NADH-UBIQUINONE OXIDOREDUCTASE CHAIN 5"/>
    <property type="match status" value="1"/>
</dbReference>
<dbReference type="Pfam" id="PF00662">
    <property type="entry name" value="Proton_antipo_N"/>
    <property type="match status" value="1"/>
</dbReference>
<evidence type="ECO:0000259" key="20">
    <source>
        <dbReference type="Pfam" id="PF06455"/>
    </source>
</evidence>
<keyword evidence="14 17" id="KW-0496">Mitochondrion</keyword>
<feature type="transmembrane region" description="Helical" evidence="17">
    <location>
        <begin position="62"/>
        <end position="80"/>
    </location>
</feature>
<evidence type="ECO:0000256" key="7">
    <source>
        <dbReference type="ARBA" id="ARBA00022692"/>
    </source>
</evidence>
<evidence type="ECO:0000256" key="8">
    <source>
        <dbReference type="ARBA" id="ARBA00022792"/>
    </source>
</evidence>
<comment type="function">
    <text evidence="17">Core subunit of the mitochondrial membrane respiratory chain NADH dehydrogenase (Complex I) which catalyzes electron transfer from NADH through the respiratory chain, using ubiquinone as an electron acceptor. Essential for the catalytic activity and assembly of complex I.</text>
</comment>
<feature type="domain" description="NADH dehydrogenase subunit 5 C-terminal" evidence="20">
    <location>
        <begin position="363"/>
        <end position="542"/>
    </location>
</feature>
<dbReference type="InterPro" id="IPR001516">
    <property type="entry name" value="Proton_antipo_N"/>
</dbReference>
<sequence length="543" mass="61831">MLKDLSYFVEFFLADVSVFTIEFVLFIDWKSLLFMSFVFHISSMVLKYSEEYMAGDSTLSRFVLLKVLFVFSMVFMILGYNLISILLGWDGLGLVSYALVIYYQNVKSYNAGMLTALSNRVGDAALLTAIMWMVGCGSWNLEFYLEEENFELSMASLFIILAGMTKSAQIPFSAWLPAAMAAPTPVSSLVHSSTLVTAGVYLFIRSFSLFSYNSLFFLLFISLATMSMAGICASFVYDLKKIIALSTLSQLGMMIVILCLGDPDLALFHLLVHALFKALLFMCAGMFIHNLGNCQDIRRMGGLVEYMPFTTTCFNISNFALCGLPFMSGFYSKDLIAEVLTMQGVSPLVYILFYFSIGSTVAYSLRLSRFILWGEFNFGTLMSFKDSSDSVAKSMLGLIFMVVFMGAMLSWILFPWPYFIILPLYLKLMTLVFIFLGVFVSFIFHEESCFYKLKLLWAYPMVLFFGSMWHLPVLSTLGSSFYFLSAGKTYYKFLDQGWFEVYGKTGLFKLFSYFIVEFRKLSLNNFKIMLFIIMVCLVFFLLY</sequence>
<dbReference type="Pfam" id="PF06455">
    <property type="entry name" value="NADH5_C"/>
    <property type="match status" value="1"/>
</dbReference>
<evidence type="ECO:0000256" key="5">
    <source>
        <dbReference type="ARBA" id="ARBA00022448"/>
    </source>
</evidence>
<evidence type="ECO:0000256" key="15">
    <source>
        <dbReference type="ARBA" id="ARBA00023136"/>
    </source>
</evidence>
<feature type="transmembrane region" description="Helical" evidence="17">
    <location>
        <begin position="351"/>
        <end position="374"/>
    </location>
</feature>
<protein>
    <recommendedName>
        <fullName evidence="4 17">NADH-ubiquinone oxidoreductase chain 5</fullName>
        <ecNumber evidence="3 17">7.1.1.2</ecNumber>
    </recommendedName>
</protein>
<feature type="transmembrane region" description="Helical" evidence="17">
    <location>
        <begin position="456"/>
        <end position="477"/>
    </location>
</feature>
<feature type="transmembrane region" description="Helical" evidence="17">
    <location>
        <begin position="153"/>
        <end position="174"/>
    </location>
</feature>
<evidence type="ECO:0000313" key="21">
    <source>
        <dbReference type="EMBL" id="AOY40027.1"/>
    </source>
</evidence>
<dbReference type="GO" id="GO:0005743">
    <property type="term" value="C:mitochondrial inner membrane"/>
    <property type="evidence" value="ECO:0007669"/>
    <property type="project" value="UniProtKB-SubCell"/>
</dbReference>
<geneLocation type="mitochondrion" evidence="21"/>